<dbReference type="EMBL" id="KX235474">
    <property type="protein sequence ID" value="ANM86203.1"/>
    <property type="molecule type" value="mRNA"/>
</dbReference>
<evidence type="ECO:0000259" key="6">
    <source>
        <dbReference type="Pfam" id="PF14204"/>
    </source>
</evidence>
<gene>
    <name evidence="7" type="primary">Rpl5</name>
</gene>
<evidence type="ECO:0000256" key="4">
    <source>
        <dbReference type="ARBA" id="ARBA00022980"/>
    </source>
</evidence>
<reference evidence="7" key="1">
    <citation type="submission" date="2016-05" db="EMBL/GenBank/DDBJ databases">
        <title>Novel hydrogenosomes in the microaerophilic jakobid Stygiella incarcerata.</title>
        <authorList>
            <person name="Leger M.M."/>
            <person name="Eme L."/>
            <person name="Hug L.A."/>
            <person name="Roger A.J."/>
        </authorList>
    </citation>
    <scope>NUCLEOTIDE SEQUENCE</scope>
</reference>
<dbReference type="Pfam" id="PF17144">
    <property type="entry name" value="Ribosomal_L5e"/>
    <property type="match status" value="1"/>
</dbReference>
<dbReference type="HAMAP" id="MF_01337_A">
    <property type="entry name" value="Ribosomal_uL18_A"/>
    <property type="match status" value="1"/>
</dbReference>
<organism evidence="7">
    <name type="scientific">Stygiella incarcerata</name>
    <dbReference type="NCBI Taxonomy" id="1712417"/>
    <lineage>
        <taxon>Eukaryota</taxon>
        <taxon>Discoba</taxon>
        <taxon>Jakobida</taxon>
        <taxon>Andalucina</taxon>
        <taxon>Stygiellidae</taxon>
        <taxon>Stygiella</taxon>
    </lineage>
</organism>
<dbReference type="InterPro" id="IPR005485">
    <property type="entry name" value="Rbsml_uL18_euk_arch"/>
</dbReference>
<dbReference type="PANTHER" id="PTHR23410">
    <property type="entry name" value="RIBOSOMAL PROTEIN L5-RELATED"/>
    <property type="match status" value="1"/>
</dbReference>
<dbReference type="Gene3D" id="3.30.420.100">
    <property type="match status" value="1"/>
</dbReference>
<keyword evidence="3" id="KW-0963">Cytoplasm</keyword>
<feature type="domain" description="Large ribosomal subunit protein uL18 C-terminal eukaryotes" evidence="6">
    <location>
        <begin position="236"/>
        <end position="288"/>
    </location>
</feature>
<dbReference type="Pfam" id="PF14204">
    <property type="entry name" value="Ribosomal_L18_c"/>
    <property type="match status" value="1"/>
</dbReference>
<dbReference type="InterPro" id="IPR057268">
    <property type="entry name" value="Ribosomal_L18"/>
</dbReference>
<dbReference type="GO" id="GO:0003735">
    <property type="term" value="F:structural constituent of ribosome"/>
    <property type="evidence" value="ECO:0007669"/>
    <property type="project" value="InterPro"/>
</dbReference>
<accession>A0A192ZI48</accession>
<dbReference type="SUPFAM" id="SSF53137">
    <property type="entry name" value="Translational machinery components"/>
    <property type="match status" value="1"/>
</dbReference>
<dbReference type="InterPro" id="IPR025607">
    <property type="entry name" value="Ribosomal_uL18_C_euk"/>
</dbReference>
<comment type="subcellular location">
    <subcellularLocation>
        <location evidence="1">Cytoplasm</location>
    </subcellularLocation>
</comment>
<keyword evidence="4 7" id="KW-0689">Ribosomal protein</keyword>
<dbReference type="FunFam" id="3.30.420.100:FF:000002">
    <property type="entry name" value="60S ribosomal protein L5"/>
    <property type="match status" value="1"/>
</dbReference>
<keyword evidence="5" id="KW-0687">Ribonucleoprotein</keyword>
<dbReference type="AlphaFoldDB" id="A0A192ZI48"/>
<dbReference type="GO" id="GO:0022625">
    <property type="term" value="C:cytosolic large ribosomal subunit"/>
    <property type="evidence" value="ECO:0007669"/>
    <property type="project" value="TreeGrafter"/>
</dbReference>
<dbReference type="GO" id="GO:0006412">
    <property type="term" value="P:translation"/>
    <property type="evidence" value="ECO:0007669"/>
    <property type="project" value="InterPro"/>
</dbReference>
<evidence type="ECO:0000313" key="7">
    <source>
        <dbReference type="EMBL" id="ANM86203.1"/>
    </source>
</evidence>
<dbReference type="CDD" id="cd00432">
    <property type="entry name" value="Ribosomal_L18_L5e"/>
    <property type="match status" value="1"/>
</dbReference>
<evidence type="ECO:0000256" key="5">
    <source>
        <dbReference type="ARBA" id="ARBA00023274"/>
    </source>
</evidence>
<dbReference type="GO" id="GO:0008097">
    <property type="term" value="F:5S rRNA binding"/>
    <property type="evidence" value="ECO:0007669"/>
    <property type="project" value="InterPro"/>
</dbReference>
<evidence type="ECO:0000256" key="1">
    <source>
        <dbReference type="ARBA" id="ARBA00004496"/>
    </source>
</evidence>
<comment type="similarity">
    <text evidence="2">Belongs to the universal ribosomal protein uL18 family.</text>
</comment>
<evidence type="ECO:0000256" key="3">
    <source>
        <dbReference type="ARBA" id="ARBA00022490"/>
    </source>
</evidence>
<dbReference type="GO" id="GO:0000027">
    <property type="term" value="P:ribosomal large subunit assembly"/>
    <property type="evidence" value="ECO:0007669"/>
    <property type="project" value="TreeGrafter"/>
</dbReference>
<evidence type="ECO:0000256" key="2">
    <source>
        <dbReference type="ARBA" id="ARBA00007116"/>
    </source>
</evidence>
<protein>
    <submittedName>
        <fullName evidence="7">60S ribosomal protein L5-2</fullName>
    </submittedName>
</protein>
<dbReference type="PRINTS" id="PR00058">
    <property type="entry name" value="RIBOSOMALL5"/>
</dbReference>
<sequence length="299" mass="34427">MGFVKVVKNKAYFMRFQVKFRRRREGKTDYYARKRLIMQDKTKFAAPKYRLVVRIANKNVTVQVAKALIDHDEVLASAYSHELPRYGVKVGLTNYAACYATGLLLARRLLKKFGLDDKYTGVEEVDGSHFEVEEMEDGPRPFRANLDIGVARSTTGARVFAVMKGACDGGLFVPHSDSRFPGYDREEKKLDSSVLRKYIFGGHVADYMRLLEEEDPEKYQKQFAHYIKEGVTADSLEEMYASAHTAIRENPEFVKKESSYDGKKKRFTSRKLNLAARRNRVKQMKEMIMKRAEEALADE</sequence>
<name>A0A192ZI48_9EUKA</name>
<proteinExistence type="evidence at transcript level"/>
<dbReference type="PANTHER" id="PTHR23410:SF12">
    <property type="entry name" value="LARGE RIBOSOMAL SUBUNIT PROTEIN UL18"/>
    <property type="match status" value="1"/>
</dbReference>